<dbReference type="InterPro" id="IPR036093">
    <property type="entry name" value="NAC_dom_sf"/>
</dbReference>
<evidence type="ECO:0000256" key="2">
    <source>
        <dbReference type="ARBA" id="ARBA00023163"/>
    </source>
</evidence>
<reference evidence="6" key="1">
    <citation type="submission" date="2024-02" db="EMBL/GenBank/DDBJ databases">
        <authorList>
            <consortium name="ELIXIR-Norway"/>
            <consortium name="Elixir Norway"/>
        </authorList>
    </citation>
    <scope>NUCLEOTIDE SEQUENCE</scope>
</reference>
<evidence type="ECO:0000256" key="1">
    <source>
        <dbReference type="ARBA" id="ARBA00023015"/>
    </source>
</evidence>
<keyword evidence="2" id="KW-0804">Transcription</keyword>
<keyword evidence="7" id="KW-1185">Reference proteome</keyword>
<keyword evidence="1" id="KW-0805">Transcription regulation</keyword>
<dbReference type="PANTHER" id="PTHR31744:SF92">
    <property type="entry name" value="NAC DOMAIN-CONTAINING PROTEIN 87"/>
    <property type="match status" value="1"/>
</dbReference>
<feature type="compositionally biased region" description="Basic residues" evidence="4">
    <location>
        <begin position="270"/>
        <end position="286"/>
    </location>
</feature>
<dbReference type="InterPro" id="IPR003441">
    <property type="entry name" value="NAC-dom"/>
</dbReference>
<feature type="region of interest" description="Disordered" evidence="4">
    <location>
        <begin position="269"/>
        <end position="294"/>
    </location>
</feature>
<evidence type="ECO:0000313" key="6">
    <source>
        <dbReference type="EMBL" id="CAK9194875.1"/>
    </source>
</evidence>
<dbReference type="Gene3D" id="2.170.150.80">
    <property type="entry name" value="NAC domain"/>
    <property type="match status" value="1"/>
</dbReference>
<protein>
    <recommendedName>
        <fullName evidence="5">NAC domain-containing protein</fullName>
    </recommendedName>
</protein>
<dbReference type="Proteomes" id="UP001497512">
    <property type="component" value="Chromosome 10"/>
</dbReference>
<dbReference type="PANTHER" id="PTHR31744">
    <property type="entry name" value="PROTEIN CUP-SHAPED COTYLEDON 2-RELATED"/>
    <property type="match status" value="1"/>
</dbReference>
<dbReference type="EMBL" id="OZ019902">
    <property type="protein sequence ID" value="CAK9194875.1"/>
    <property type="molecule type" value="Genomic_DNA"/>
</dbReference>
<proteinExistence type="predicted"/>
<feature type="domain" description="NAC" evidence="5">
    <location>
        <begin position="49"/>
        <end position="214"/>
    </location>
</feature>
<organism evidence="6 7">
    <name type="scientific">Sphagnum troendelagicum</name>
    <dbReference type="NCBI Taxonomy" id="128251"/>
    <lineage>
        <taxon>Eukaryota</taxon>
        <taxon>Viridiplantae</taxon>
        <taxon>Streptophyta</taxon>
        <taxon>Embryophyta</taxon>
        <taxon>Bryophyta</taxon>
        <taxon>Sphagnophytina</taxon>
        <taxon>Sphagnopsida</taxon>
        <taxon>Sphagnales</taxon>
        <taxon>Sphagnaceae</taxon>
        <taxon>Sphagnum</taxon>
    </lineage>
</organism>
<dbReference type="SUPFAM" id="SSF101941">
    <property type="entry name" value="NAC domain"/>
    <property type="match status" value="1"/>
</dbReference>
<gene>
    <name evidence="6" type="ORF">CSSPTR1EN2_LOCUS2744</name>
</gene>
<name>A0ABP0TFM8_9BRYO</name>
<keyword evidence="3" id="KW-0539">Nucleus</keyword>
<evidence type="ECO:0000256" key="4">
    <source>
        <dbReference type="SAM" id="MobiDB-lite"/>
    </source>
</evidence>
<evidence type="ECO:0000313" key="7">
    <source>
        <dbReference type="Proteomes" id="UP001497512"/>
    </source>
</evidence>
<evidence type="ECO:0000256" key="3">
    <source>
        <dbReference type="ARBA" id="ARBA00023242"/>
    </source>
</evidence>
<accession>A0ABP0TFM8</accession>
<sequence>MAAAAAPACMGISSSAEVVWHEDDIIKELHEQTADGKQQLLAAGAPAWLPPGFRFHPTDEELVSYYLATKVCNSSFAVHAIAEVDLNKCEPWELPEKAKMGEKEWYFFSLRDRKYPTGMRTNRATEAGYWKATGKDRDVITRRRSRSNSACRPPAAHDQQLVGMKKTLVFYTGRAPRGEKTNWIMHEYRLVHAAAAAAGGAMQDEWVVCRIFQKHHAGAGASSLGGKKSSFLYSDSRFLQEAALSYQSLDNTATRSGSLPSAAICSSLDHHHHHHHHPHPHRHRSPNHHDYHHQPAATTVNTRTDDGNFADCETSCGGGAAATVANDEDTAASSHGNIISADYYYQQQQESKATMESMIVHQTADHHTAGLDLSTSVACKQLYHPTYYDELTRDSIFSGDKNVISIIMQQQPADSFASHQGQLQQPAAAAAYGQHPNHLMPSKSLADLHQASFTSRGAKAEPYSCYGHAANDEAAQRNNNNPMSRALSYGSWGLSMAEHPDFSSELLQGSASPCVTQSLTCGVQAAGDHHHLLQPAGNLFCYKINNKLCGFSDSTLDQLAECMLA</sequence>
<dbReference type="PROSITE" id="PS51005">
    <property type="entry name" value="NAC"/>
    <property type="match status" value="1"/>
</dbReference>
<evidence type="ECO:0000259" key="5">
    <source>
        <dbReference type="PROSITE" id="PS51005"/>
    </source>
</evidence>
<dbReference type="Pfam" id="PF02365">
    <property type="entry name" value="NAM"/>
    <property type="match status" value="1"/>
</dbReference>